<evidence type="ECO:0000313" key="2">
    <source>
        <dbReference type="EMBL" id="KAL1137679.1"/>
    </source>
</evidence>
<proteinExistence type="predicted"/>
<sequence>MSRTGIRTLKVENDETIRRSDDTEHEQLNLEKATEVAELKQKVFHVARLREESSRSPLPSEPNNFGMNFPINLTSGFGNAGGGVTLLPVYGFAILSPPKGNSLPTTVATTTSPDHKGTLAALLQKIFHPTRASTAKPAKTGAGAGASDTTAPSVAAYPTMFAPLVICPTVPPTEDKQAPIRLTPSAPPREKASDGPTNTSALRRRDVYPIEPNPELLSYLRKDKMPEILYKLTLYREEKDRDVVHERTMRPCFLRGKDLNNILGYLYPKQFRPQRSEKDENKYIGTVLREEQCNNAIMSPGNVITPANINPILTYPRITSLDKFKLGGTKKSHLKCDEIIDSFTKKTSTQSPVNFESPTSAFPIPSSPPTTIGIQHSENIFNGSTTELASDTTTATTALPLTVDALTTEPTIYTSQISSTLDSNALNLSKPVVGAAGTFTDRTGDETGPQTLVPGTLTPVPIPSVQPVENTTDCRNFDTTPTLTAAGNIGRSNYATIPPETGESKSADDRPQSGRKYLKLSLSIPLDYISCKNFTKENNTVYRQFVNIPINLTFGFDNVVVPSVESKSIVTTIKNSRTAPGQLSTSAVIDDVNVNQLQNSKENQATKVLNNFIKASDNNTEIKNVSNNANNVQYSNYREISMSPMLKSVTGPDPAGAMQQIQNGILNVNPRNADSDYFVEPGFLAADHPRIVTPLGYYRPQQETPDSSNDVEPYKGNDITGYWSRDDKRNEWRVPDYYYAQPLKSRIGEYVAGNGRGDWKQPVEDPAFGRDYLNRGLGLIDGTKLRGKKPSNVDGALFTGSCLCAFEKTALFSLVFPFDEDTSVLL</sequence>
<dbReference type="EMBL" id="JBFDAA010000004">
    <property type="protein sequence ID" value="KAL1137679.1"/>
    <property type="molecule type" value="Genomic_DNA"/>
</dbReference>
<feature type="compositionally biased region" description="Basic and acidic residues" evidence="1">
    <location>
        <begin position="502"/>
        <end position="512"/>
    </location>
</feature>
<dbReference type="Proteomes" id="UP001558652">
    <property type="component" value="Unassembled WGS sequence"/>
</dbReference>
<name>A0ABD0YNW7_9HEMI</name>
<comment type="caution">
    <text evidence="2">The sequence shown here is derived from an EMBL/GenBank/DDBJ whole genome shotgun (WGS) entry which is preliminary data.</text>
</comment>
<evidence type="ECO:0000256" key="1">
    <source>
        <dbReference type="SAM" id="MobiDB-lite"/>
    </source>
</evidence>
<dbReference type="AlphaFoldDB" id="A0ABD0YNW7"/>
<protein>
    <submittedName>
        <fullName evidence="2">Uncharacterized protein</fullName>
    </submittedName>
</protein>
<keyword evidence="3" id="KW-1185">Reference proteome</keyword>
<accession>A0ABD0YNW7</accession>
<evidence type="ECO:0000313" key="3">
    <source>
        <dbReference type="Proteomes" id="UP001558652"/>
    </source>
</evidence>
<organism evidence="2 3">
    <name type="scientific">Ranatra chinensis</name>
    <dbReference type="NCBI Taxonomy" id="642074"/>
    <lineage>
        <taxon>Eukaryota</taxon>
        <taxon>Metazoa</taxon>
        <taxon>Ecdysozoa</taxon>
        <taxon>Arthropoda</taxon>
        <taxon>Hexapoda</taxon>
        <taxon>Insecta</taxon>
        <taxon>Pterygota</taxon>
        <taxon>Neoptera</taxon>
        <taxon>Paraneoptera</taxon>
        <taxon>Hemiptera</taxon>
        <taxon>Heteroptera</taxon>
        <taxon>Panheteroptera</taxon>
        <taxon>Nepomorpha</taxon>
        <taxon>Nepidae</taxon>
        <taxon>Ranatrinae</taxon>
        <taxon>Ranatra</taxon>
    </lineage>
</organism>
<feature type="region of interest" description="Disordered" evidence="1">
    <location>
        <begin position="488"/>
        <end position="513"/>
    </location>
</feature>
<feature type="region of interest" description="Disordered" evidence="1">
    <location>
        <begin position="440"/>
        <end position="475"/>
    </location>
</feature>
<feature type="region of interest" description="Disordered" evidence="1">
    <location>
        <begin position="172"/>
        <end position="203"/>
    </location>
</feature>
<reference evidence="2 3" key="1">
    <citation type="submission" date="2024-07" db="EMBL/GenBank/DDBJ databases">
        <title>Chromosome-level genome assembly of the water stick insect Ranatra chinensis (Heteroptera: Nepidae).</title>
        <authorList>
            <person name="Liu X."/>
        </authorList>
    </citation>
    <scope>NUCLEOTIDE SEQUENCE [LARGE SCALE GENOMIC DNA]</scope>
    <source>
        <strain evidence="2">Cailab_2021Rc</strain>
        <tissue evidence="2">Muscle</tissue>
    </source>
</reference>
<gene>
    <name evidence="2" type="ORF">AAG570_009375</name>
</gene>